<feature type="non-terminal residue" evidence="2">
    <location>
        <position position="1"/>
    </location>
</feature>
<name>A0A7K7WVX5_9AVES</name>
<accession>A0A7K7WVX5</accession>
<feature type="domain" description="Reverse transcriptase" evidence="1">
    <location>
        <begin position="1"/>
        <end position="132"/>
    </location>
</feature>
<organism evidence="2 3">
    <name type="scientific">Nothocercus julius</name>
    <dbReference type="NCBI Taxonomy" id="2585813"/>
    <lineage>
        <taxon>Eukaryota</taxon>
        <taxon>Metazoa</taxon>
        <taxon>Chordata</taxon>
        <taxon>Craniata</taxon>
        <taxon>Vertebrata</taxon>
        <taxon>Euteleostomi</taxon>
        <taxon>Archelosauria</taxon>
        <taxon>Archosauria</taxon>
        <taxon>Dinosauria</taxon>
        <taxon>Saurischia</taxon>
        <taxon>Theropoda</taxon>
        <taxon>Coelurosauria</taxon>
        <taxon>Aves</taxon>
        <taxon>Palaeognathae</taxon>
        <taxon>Tinamiformes</taxon>
        <taxon>Tinamidae</taxon>
        <taxon>Nothocercus</taxon>
    </lineage>
</organism>
<dbReference type="PROSITE" id="PS50878">
    <property type="entry name" value="RT_POL"/>
    <property type="match status" value="1"/>
</dbReference>
<dbReference type="OrthoDB" id="9902985at2759"/>
<dbReference type="Proteomes" id="UP000531559">
    <property type="component" value="Unassembled WGS sequence"/>
</dbReference>
<keyword evidence="3" id="KW-1185">Reference proteome</keyword>
<dbReference type="Pfam" id="PF00078">
    <property type="entry name" value="RVT_1"/>
    <property type="match status" value="1"/>
</dbReference>
<gene>
    <name evidence="2" type="primary">Po21_1</name>
    <name evidence="2" type="ORF">NOTJUL_R15010</name>
</gene>
<reference evidence="2 3" key="1">
    <citation type="submission" date="2019-09" db="EMBL/GenBank/DDBJ databases">
        <title>Bird 10,000 Genomes (B10K) Project - Family phase.</title>
        <authorList>
            <person name="Zhang G."/>
        </authorList>
    </citation>
    <scope>NUCLEOTIDE SEQUENCE [LARGE SCALE GENOMIC DNA]</scope>
    <source>
        <strain evidence="2">B10K-MSB-01</strain>
    </source>
</reference>
<proteinExistence type="predicted"/>
<dbReference type="InterPro" id="IPR043502">
    <property type="entry name" value="DNA/RNA_pol_sf"/>
</dbReference>
<dbReference type="AlphaFoldDB" id="A0A7K7WVX5"/>
<dbReference type="PANTHER" id="PTHR19446">
    <property type="entry name" value="REVERSE TRANSCRIPTASES"/>
    <property type="match status" value="1"/>
</dbReference>
<protein>
    <submittedName>
        <fullName evidence="2">PO21 protein</fullName>
    </submittedName>
</protein>
<feature type="non-terminal residue" evidence="2">
    <location>
        <position position="132"/>
    </location>
</feature>
<evidence type="ECO:0000259" key="1">
    <source>
        <dbReference type="PROSITE" id="PS50878"/>
    </source>
</evidence>
<dbReference type="InterPro" id="IPR000477">
    <property type="entry name" value="RT_dom"/>
</dbReference>
<evidence type="ECO:0000313" key="2">
    <source>
        <dbReference type="EMBL" id="NXA57542.1"/>
    </source>
</evidence>
<sequence length="132" mass="14483">NAFNSIHHQHILQVLQQKGIDGHIINIVRDLYSNSGMRLAVGGTCLEKVKILTGVKLGDPMSPLLFSLSVDPLLCKLKEKKDGFKYGNNSVSSLALADDLVLLSDSWGGMQRNIQVVEEFDYLTGLKVQAAM</sequence>
<evidence type="ECO:0000313" key="3">
    <source>
        <dbReference type="Proteomes" id="UP000531559"/>
    </source>
</evidence>
<comment type="caution">
    <text evidence="2">The sequence shown here is derived from an EMBL/GenBank/DDBJ whole genome shotgun (WGS) entry which is preliminary data.</text>
</comment>
<dbReference type="EMBL" id="VZSV01000911">
    <property type="protein sequence ID" value="NXA57542.1"/>
    <property type="molecule type" value="Genomic_DNA"/>
</dbReference>
<dbReference type="SUPFAM" id="SSF56672">
    <property type="entry name" value="DNA/RNA polymerases"/>
    <property type="match status" value="1"/>
</dbReference>